<evidence type="ECO:0000259" key="4">
    <source>
        <dbReference type="PROSITE" id="PS51181"/>
    </source>
</evidence>
<dbReference type="Pfam" id="PF22784">
    <property type="entry name" value="PTP-SAK"/>
    <property type="match status" value="1"/>
</dbReference>
<dbReference type="InterPro" id="IPR057023">
    <property type="entry name" value="PTP-SAK"/>
</dbReference>
<dbReference type="PANTHER" id="PTHR12305:SF60">
    <property type="entry name" value="PHOSPHATIDYLINOSITOL 3,4,5-TRISPHOSPHATE 3-PHOSPHATASE TPTE2-RELATED"/>
    <property type="match status" value="1"/>
</dbReference>
<feature type="compositionally biased region" description="Polar residues" evidence="2">
    <location>
        <begin position="447"/>
        <end position="460"/>
    </location>
</feature>
<name>A0A0A1UC41_ENTIV</name>
<sequence>MLRKLVAEDKYLTTVNGKTFDLTYILPNLVAMGIPATGITSQWRNSRDEIAKYLNTHHPSHYMIWNLTETSYDATGFFDRVRHVGFLDHHPPRFNNLLKIVSDIVSFLKSDTSNVACVHCRAGRGRTGLVCSCVVMALGLYSNATEALEFFAKKRSKISKGSTSPPQIRYSFYFSYILQVLRETQSEGEIEVHTPLVPIPDFKVLLKSVLITGFSPVISLTDFSDYIKPVLYFAPLSQTDPKILLSRFPQVCTKIQKGMYSITFDERQIVNDTIVVVAAATKQSVIVLGKIVMNAFFIDEGKHYLMQIDKMMDPTEGSNLNKYALPPDFSLKFTFRRFDGNEKESVEKHKEIVKKVRETPLDEMENNSPPPLPSKNQQPKVELFNFDELKIEPLQQIVDEKQNEEKNENIESDKCQNGEPKKEPPPIPKRRDSAHESQTPFVDKNFQVENPNTGNQFSFL</sequence>
<evidence type="ECO:0000313" key="6">
    <source>
        <dbReference type="Proteomes" id="UP000014680"/>
    </source>
</evidence>
<reference evidence="5 6" key="1">
    <citation type="submission" date="2012-10" db="EMBL/GenBank/DDBJ databases">
        <authorList>
            <person name="Zafar N."/>
            <person name="Inman J."/>
            <person name="Hall N."/>
            <person name="Lorenzi H."/>
            <person name="Caler E."/>
        </authorList>
    </citation>
    <scope>NUCLEOTIDE SEQUENCE [LARGE SCALE GENOMIC DNA]</scope>
    <source>
        <strain evidence="5 6">IP1</strain>
    </source>
</reference>
<feature type="domain" description="Tyrosine specific protein phosphatases" evidence="3">
    <location>
        <begin position="95"/>
        <end position="155"/>
    </location>
</feature>
<dbReference type="VEuPathDB" id="AmoebaDB:EIN_152750"/>
<feature type="domain" description="Phosphatase tensin-type" evidence="4">
    <location>
        <begin position="11"/>
        <end position="181"/>
    </location>
</feature>
<dbReference type="RefSeq" id="XP_004258049.1">
    <property type="nucleotide sequence ID" value="XM_004258001.1"/>
</dbReference>
<dbReference type="KEGG" id="eiv:EIN_152750"/>
<dbReference type="AlphaFoldDB" id="A0A0A1UC41"/>
<dbReference type="PROSITE" id="PS00383">
    <property type="entry name" value="TYR_PHOSPHATASE_1"/>
    <property type="match status" value="1"/>
</dbReference>
<dbReference type="PROSITE" id="PS51181">
    <property type="entry name" value="PPASE_TENSIN"/>
    <property type="match status" value="1"/>
</dbReference>
<dbReference type="EMBL" id="KB206474">
    <property type="protein sequence ID" value="ELP91278.1"/>
    <property type="molecule type" value="Genomic_DNA"/>
</dbReference>
<dbReference type="InterPro" id="IPR029023">
    <property type="entry name" value="Tensin_phosphatase"/>
</dbReference>
<protein>
    <submittedName>
        <fullName evidence="5">Phosphatase, putative</fullName>
        <ecNumber evidence="5">3.1.3.67</ecNumber>
    </submittedName>
</protein>
<feature type="compositionally biased region" description="Basic and acidic residues" evidence="2">
    <location>
        <begin position="400"/>
        <end position="435"/>
    </location>
</feature>
<keyword evidence="1 5" id="KW-0378">Hydrolase</keyword>
<feature type="region of interest" description="Disordered" evidence="2">
    <location>
        <begin position="344"/>
        <end position="378"/>
    </location>
</feature>
<gene>
    <name evidence="5" type="ORF">EIN_152750</name>
</gene>
<dbReference type="PANTHER" id="PTHR12305">
    <property type="entry name" value="PHOSPHATASE WITH HOMOLOGY TO TENSIN"/>
    <property type="match status" value="1"/>
</dbReference>
<evidence type="ECO:0000256" key="1">
    <source>
        <dbReference type="ARBA" id="ARBA00022801"/>
    </source>
</evidence>
<dbReference type="Proteomes" id="UP000014680">
    <property type="component" value="Unassembled WGS sequence"/>
</dbReference>
<dbReference type="InterPro" id="IPR000387">
    <property type="entry name" value="Tyr_Pase_dom"/>
</dbReference>
<evidence type="ECO:0000259" key="3">
    <source>
        <dbReference type="PROSITE" id="PS50056"/>
    </source>
</evidence>
<keyword evidence="6" id="KW-1185">Reference proteome</keyword>
<evidence type="ECO:0000256" key="2">
    <source>
        <dbReference type="SAM" id="MobiDB-lite"/>
    </source>
</evidence>
<dbReference type="InterPro" id="IPR051281">
    <property type="entry name" value="Dual-spec_lipid-protein_phosph"/>
</dbReference>
<dbReference type="InterPro" id="IPR029021">
    <property type="entry name" value="Prot-tyrosine_phosphatase-like"/>
</dbReference>
<dbReference type="GO" id="GO:0016314">
    <property type="term" value="F:phosphatidylinositol-3,4,5-trisphosphate 3-phosphatase activity"/>
    <property type="evidence" value="ECO:0007669"/>
    <property type="project" value="UniProtKB-EC"/>
</dbReference>
<accession>A0A0A1UC41</accession>
<dbReference type="GeneID" id="14890187"/>
<dbReference type="OMA" id="CKYPQKW"/>
<dbReference type="OrthoDB" id="16692at2759"/>
<dbReference type="EC" id="3.1.3.67" evidence="5"/>
<dbReference type="Gene3D" id="3.90.190.10">
    <property type="entry name" value="Protein tyrosine phosphatase superfamily"/>
    <property type="match status" value="1"/>
</dbReference>
<proteinExistence type="predicted"/>
<dbReference type="PROSITE" id="PS50056">
    <property type="entry name" value="TYR_PHOSPHATASE_2"/>
    <property type="match status" value="1"/>
</dbReference>
<dbReference type="CDD" id="cd14497">
    <property type="entry name" value="PTP_PTEN-like"/>
    <property type="match status" value="1"/>
</dbReference>
<feature type="compositionally biased region" description="Basic and acidic residues" evidence="2">
    <location>
        <begin position="344"/>
        <end position="360"/>
    </location>
</feature>
<evidence type="ECO:0000313" key="5">
    <source>
        <dbReference type="EMBL" id="ELP91278.1"/>
    </source>
</evidence>
<dbReference type="InterPro" id="IPR016130">
    <property type="entry name" value="Tyr_Pase_AS"/>
</dbReference>
<dbReference type="SUPFAM" id="SSF52799">
    <property type="entry name" value="(Phosphotyrosine protein) phosphatases II"/>
    <property type="match status" value="1"/>
</dbReference>
<dbReference type="GO" id="GO:0005829">
    <property type="term" value="C:cytosol"/>
    <property type="evidence" value="ECO:0007669"/>
    <property type="project" value="TreeGrafter"/>
</dbReference>
<organism evidence="5 6">
    <name type="scientific">Entamoeba invadens IP1</name>
    <dbReference type="NCBI Taxonomy" id="370355"/>
    <lineage>
        <taxon>Eukaryota</taxon>
        <taxon>Amoebozoa</taxon>
        <taxon>Evosea</taxon>
        <taxon>Archamoebae</taxon>
        <taxon>Mastigamoebida</taxon>
        <taxon>Entamoebidae</taxon>
        <taxon>Entamoeba</taxon>
    </lineage>
</organism>
<feature type="region of interest" description="Disordered" evidence="2">
    <location>
        <begin position="400"/>
        <end position="460"/>
    </location>
</feature>